<dbReference type="AlphaFoldDB" id="A0AAW4GKL8"/>
<evidence type="ECO:0000313" key="2">
    <source>
        <dbReference type="EMBL" id="MBM9914640.1"/>
    </source>
</evidence>
<organism evidence="2 5">
    <name type="scientific">Stenotrophomonas lactitubi</name>
    <dbReference type="NCBI Taxonomy" id="2045214"/>
    <lineage>
        <taxon>Bacteria</taxon>
        <taxon>Pseudomonadati</taxon>
        <taxon>Pseudomonadota</taxon>
        <taxon>Gammaproteobacteria</taxon>
        <taxon>Lysobacterales</taxon>
        <taxon>Lysobacteraceae</taxon>
        <taxon>Stenotrophomonas</taxon>
    </lineage>
</organism>
<dbReference type="SUPFAM" id="SSF141099">
    <property type="entry name" value="Atu1913-like"/>
    <property type="match status" value="1"/>
</dbReference>
<dbReference type="InterPro" id="IPR036488">
    <property type="entry name" value="DUF1883-like_sf"/>
</dbReference>
<dbReference type="EMBL" id="JAFFTA010000021">
    <property type="protein sequence ID" value="MBM9914640.1"/>
    <property type="molecule type" value="Genomic_DNA"/>
</dbReference>
<protein>
    <submittedName>
        <fullName evidence="2">DUF1883 domain-containing protein</fullName>
    </submittedName>
</protein>
<dbReference type="EMBL" id="JAFFTB010000014">
    <property type="protein sequence ID" value="MBM9938390.1"/>
    <property type="molecule type" value="Genomic_DNA"/>
</dbReference>
<evidence type="ECO:0000313" key="5">
    <source>
        <dbReference type="Proteomes" id="UP000784064"/>
    </source>
</evidence>
<evidence type="ECO:0000259" key="1">
    <source>
        <dbReference type="Pfam" id="PF08980"/>
    </source>
</evidence>
<dbReference type="Proteomes" id="UP000749453">
    <property type="component" value="Unassembled WGS sequence"/>
</dbReference>
<reference evidence="2" key="2">
    <citation type="submission" date="2021-01" db="EMBL/GenBank/DDBJ databases">
        <authorList>
            <person name="Yu Y."/>
        </authorList>
    </citation>
    <scope>NUCLEOTIDE SEQUENCE</scope>
    <source>
        <strain evidence="2">As-5</strain>
        <strain evidence="3">As-6</strain>
    </source>
</reference>
<dbReference type="InterPro" id="IPR015073">
    <property type="entry name" value="DUF1883"/>
</dbReference>
<dbReference type="Gene3D" id="4.10.1210.10">
    <property type="entry name" value="Atu1913-like"/>
    <property type="match status" value="1"/>
</dbReference>
<comment type="caution">
    <text evidence="2">The sequence shown here is derived from an EMBL/GenBank/DDBJ whole genome shotgun (WGS) entry which is preliminary data.</text>
</comment>
<feature type="domain" description="DUF1883" evidence="1">
    <location>
        <begin position="3"/>
        <end position="91"/>
    </location>
</feature>
<gene>
    <name evidence="2" type="ORF">JJW18_14295</name>
    <name evidence="3" type="ORF">JJW19_09565</name>
</gene>
<name>A0AAW4GKL8_9GAMM</name>
<dbReference type="RefSeq" id="WP_205404512.1">
    <property type="nucleotide sequence ID" value="NZ_JAFFTA010000021.1"/>
</dbReference>
<evidence type="ECO:0000313" key="4">
    <source>
        <dbReference type="Proteomes" id="UP000749453"/>
    </source>
</evidence>
<keyword evidence="4" id="KW-1185">Reference proteome</keyword>
<evidence type="ECO:0000313" key="3">
    <source>
        <dbReference type="EMBL" id="MBM9938390.1"/>
    </source>
</evidence>
<proteinExistence type="predicted"/>
<dbReference type="Pfam" id="PF08980">
    <property type="entry name" value="DUF1883"/>
    <property type="match status" value="1"/>
</dbReference>
<reference evidence="4" key="1">
    <citation type="submission" date="2021-01" db="EMBL/GenBank/DDBJ databases">
        <title>Stenotrophomonas maltophilia.</title>
        <authorList>
            <person name="Yu Y."/>
        </authorList>
    </citation>
    <scope>NUCLEOTIDE SEQUENCE [LARGE SCALE GENOMIC DNA]</scope>
    <source>
        <strain evidence="4">As-6</strain>
    </source>
</reference>
<sequence>MQMNYVKWDLGILQAGDVIEITLTRAANVRLMTPSNLASYRNGRRHQFHGGLVNTSPFHLTVPSSGPWHLTIDTAGLAGSTQASVQVLPRPLPPA</sequence>
<accession>A0AAW4GKL8</accession>
<dbReference type="Proteomes" id="UP000784064">
    <property type="component" value="Unassembled WGS sequence"/>
</dbReference>